<dbReference type="Proteomes" id="UP000601223">
    <property type="component" value="Unassembled WGS sequence"/>
</dbReference>
<sequence>MKAITQDVYGTVDVLQLSEIEQPAPGAGEVLVRVRAAGVDPGIWHLATGQPYLVRLGFGLRRPRHRVPGGDLAGEVAAVGLGVTRFQPGDRVFGNCPGAFAEYACARQDRFTALPDGVTFTQGAAVAVSAVTALQTLRDVGRVRPGQRVLVLGAAGGVGTYTVQLAKHFGAHVTGVCSTGKTDLVRSLGADEVVDYTRDDITATGGRYDLIVDTAGNRPVARLRRILAPRGTLAIVGGVTEDGVLGGMQRPLGMMARAPFARQRLRMVLALTKAADLEVLRELLAAGIFTPVIDHTRPLAEAAEALRHLEHGRARGKVVLTV</sequence>
<dbReference type="SMART" id="SM00829">
    <property type="entry name" value="PKS_ER"/>
    <property type="match status" value="1"/>
</dbReference>
<name>A0A8J3JR49_9ACTN</name>
<comment type="caution">
    <text evidence="2">The sequence shown here is derived from an EMBL/GenBank/DDBJ whole genome shotgun (WGS) entry which is preliminary data.</text>
</comment>
<dbReference type="Pfam" id="PF08240">
    <property type="entry name" value="ADH_N"/>
    <property type="match status" value="1"/>
</dbReference>
<dbReference type="InterPro" id="IPR052733">
    <property type="entry name" value="Chloroplast_QOR"/>
</dbReference>
<evidence type="ECO:0000313" key="2">
    <source>
        <dbReference type="EMBL" id="GIF82309.1"/>
    </source>
</evidence>
<dbReference type="SUPFAM" id="SSF51735">
    <property type="entry name" value="NAD(P)-binding Rossmann-fold domains"/>
    <property type="match status" value="1"/>
</dbReference>
<dbReference type="Gene3D" id="3.90.180.10">
    <property type="entry name" value="Medium-chain alcohol dehydrogenases, catalytic domain"/>
    <property type="match status" value="1"/>
</dbReference>
<proteinExistence type="predicted"/>
<dbReference type="InterPro" id="IPR011032">
    <property type="entry name" value="GroES-like_sf"/>
</dbReference>
<reference evidence="2 3" key="1">
    <citation type="submission" date="2021-01" db="EMBL/GenBank/DDBJ databases">
        <title>Whole genome shotgun sequence of Catellatospora bangladeshensis NBRC 107357.</title>
        <authorList>
            <person name="Komaki H."/>
            <person name="Tamura T."/>
        </authorList>
    </citation>
    <scope>NUCLEOTIDE SEQUENCE [LARGE SCALE GENOMIC DNA]</scope>
    <source>
        <strain evidence="2 3">NBRC 107357</strain>
    </source>
</reference>
<dbReference type="InterPro" id="IPR002364">
    <property type="entry name" value="Quin_OxRdtase/zeta-crystal_CS"/>
</dbReference>
<dbReference type="PANTHER" id="PTHR44013:SF1">
    <property type="entry name" value="ZINC-TYPE ALCOHOL DEHYDROGENASE-LIKE PROTEIN C16A3.02C"/>
    <property type="match status" value="1"/>
</dbReference>
<evidence type="ECO:0000313" key="3">
    <source>
        <dbReference type="Proteomes" id="UP000601223"/>
    </source>
</evidence>
<dbReference type="Pfam" id="PF13602">
    <property type="entry name" value="ADH_zinc_N_2"/>
    <property type="match status" value="1"/>
</dbReference>
<organism evidence="2 3">
    <name type="scientific">Catellatospora bangladeshensis</name>
    <dbReference type="NCBI Taxonomy" id="310355"/>
    <lineage>
        <taxon>Bacteria</taxon>
        <taxon>Bacillati</taxon>
        <taxon>Actinomycetota</taxon>
        <taxon>Actinomycetes</taxon>
        <taxon>Micromonosporales</taxon>
        <taxon>Micromonosporaceae</taxon>
        <taxon>Catellatospora</taxon>
    </lineage>
</organism>
<gene>
    <name evidence="2" type="ORF">Cba03nite_36580</name>
</gene>
<dbReference type="EMBL" id="BONF01000019">
    <property type="protein sequence ID" value="GIF82309.1"/>
    <property type="molecule type" value="Genomic_DNA"/>
</dbReference>
<dbReference type="Gene3D" id="3.40.50.720">
    <property type="entry name" value="NAD(P)-binding Rossmann-like Domain"/>
    <property type="match status" value="1"/>
</dbReference>
<dbReference type="CDD" id="cd08267">
    <property type="entry name" value="MDR1"/>
    <property type="match status" value="1"/>
</dbReference>
<dbReference type="GO" id="GO:0008270">
    <property type="term" value="F:zinc ion binding"/>
    <property type="evidence" value="ECO:0007669"/>
    <property type="project" value="InterPro"/>
</dbReference>
<dbReference type="RefSeq" id="WP_203747295.1">
    <property type="nucleotide sequence ID" value="NZ_BONF01000019.1"/>
</dbReference>
<dbReference type="InterPro" id="IPR036291">
    <property type="entry name" value="NAD(P)-bd_dom_sf"/>
</dbReference>
<dbReference type="PANTHER" id="PTHR44013">
    <property type="entry name" value="ZINC-TYPE ALCOHOL DEHYDROGENASE-LIKE PROTEIN C16A3.02C"/>
    <property type="match status" value="1"/>
</dbReference>
<dbReference type="PROSITE" id="PS01162">
    <property type="entry name" value="QOR_ZETA_CRYSTAL"/>
    <property type="match status" value="1"/>
</dbReference>
<feature type="domain" description="Enoyl reductase (ER)" evidence="1">
    <location>
        <begin position="10"/>
        <end position="320"/>
    </location>
</feature>
<evidence type="ECO:0000259" key="1">
    <source>
        <dbReference type="SMART" id="SM00829"/>
    </source>
</evidence>
<dbReference type="SUPFAM" id="SSF50129">
    <property type="entry name" value="GroES-like"/>
    <property type="match status" value="1"/>
</dbReference>
<protein>
    <submittedName>
        <fullName evidence="2">NADPH:quinone reductase</fullName>
    </submittedName>
</protein>
<keyword evidence="3" id="KW-1185">Reference proteome</keyword>
<dbReference type="InterPro" id="IPR020843">
    <property type="entry name" value="ER"/>
</dbReference>
<dbReference type="InterPro" id="IPR013154">
    <property type="entry name" value="ADH-like_N"/>
</dbReference>
<dbReference type="AlphaFoldDB" id="A0A8J3JR49"/>
<accession>A0A8J3JR49</accession>
<dbReference type="GO" id="GO:0016491">
    <property type="term" value="F:oxidoreductase activity"/>
    <property type="evidence" value="ECO:0007669"/>
    <property type="project" value="InterPro"/>
</dbReference>